<sequence>MHVEAEGVARALDRSGLRNHREGKPGTTIVAKGVVSFNLPLSQSLATKVVVTCEVYRIRCTLFSIGFPWKLQSGDPSPFLHLSWGNSWFLSWFLWLVGLFNHACLPWTSAPLVSSPFQTLKKKVGGMGIGGDGTLCEEPDSNPC</sequence>
<comment type="caution">
    <text evidence="1">The sequence shown here is derived from an EMBL/GenBank/DDBJ whole genome shotgun (WGS) entry which is preliminary data.</text>
</comment>
<reference evidence="1 2" key="1">
    <citation type="journal article" date="2023" name="Int. J. Mol. Sci.">
        <title>De Novo Assembly and Annotation of 11 Diverse Shrub Willow (Salix) Genomes Reveals Novel Gene Organization in Sex-Linked Regions.</title>
        <authorList>
            <person name="Hyden B."/>
            <person name="Feng K."/>
            <person name="Yates T.B."/>
            <person name="Jawdy S."/>
            <person name="Cereghino C."/>
            <person name="Smart L.B."/>
            <person name="Muchero W."/>
        </authorList>
    </citation>
    <scope>NUCLEOTIDE SEQUENCE [LARGE SCALE GENOMIC DNA]</scope>
    <source>
        <tissue evidence="1">Shoot tip</tissue>
    </source>
</reference>
<dbReference type="Proteomes" id="UP001162972">
    <property type="component" value="Chromosome 8"/>
</dbReference>
<accession>A0AAD6PIT5</accession>
<protein>
    <submittedName>
        <fullName evidence="1">Uncharacterized protein</fullName>
    </submittedName>
</protein>
<dbReference type="AlphaFoldDB" id="A0AAD6PIT5"/>
<proteinExistence type="predicted"/>
<keyword evidence="2" id="KW-1185">Reference proteome</keyword>
<evidence type="ECO:0000313" key="1">
    <source>
        <dbReference type="EMBL" id="KAJ6430645.1"/>
    </source>
</evidence>
<evidence type="ECO:0000313" key="2">
    <source>
        <dbReference type="Proteomes" id="UP001162972"/>
    </source>
</evidence>
<organism evidence="1 2">
    <name type="scientific">Salix udensis</name>
    <dbReference type="NCBI Taxonomy" id="889485"/>
    <lineage>
        <taxon>Eukaryota</taxon>
        <taxon>Viridiplantae</taxon>
        <taxon>Streptophyta</taxon>
        <taxon>Embryophyta</taxon>
        <taxon>Tracheophyta</taxon>
        <taxon>Spermatophyta</taxon>
        <taxon>Magnoliopsida</taxon>
        <taxon>eudicotyledons</taxon>
        <taxon>Gunneridae</taxon>
        <taxon>Pentapetalae</taxon>
        <taxon>rosids</taxon>
        <taxon>fabids</taxon>
        <taxon>Malpighiales</taxon>
        <taxon>Salicaceae</taxon>
        <taxon>Saliceae</taxon>
        <taxon>Salix</taxon>
    </lineage>
</organism>
<gene>
    <name evidence="1" type="ORF">OIU84_021938</name>
</gene>
<name>A0AAD6PIT5_9ROSI</name>
<dbReference type="EMBL" id="JAPFFJ010000004">
    <property type="protein sequence ID" value="KAJ6430645.1"/>
    <property type="molecule type" value="Genomic_DNA"/>
</dbReference>